<comment type="similarity">
    <text evidence="2 9">Belongs to the inositol monophosphatase superfamily. CysQ family.</text>
</comment>
<feature type="binding site" evidence="9">
    <location>
        <position position="226"/>
    </location>
    <ligand>
        <name>substrate</name>
    </ligand>
</feature>
<evidence type="ECO:0000256" key="7">
    <source>
        <dbReference type="ARBA" id="ARBA00022842"/>
    </source>
</evidence>
<dbReference type="Gene3D" id="3.40.190.80">
    <property type="match status" value="1"/>
</dbReference>
<proteinExistence type="inferred from homology"/>
<evidence type="ECO:0000256" key="6">
    <source>
        <dbReference type="ARBA" id="ARBA00022801"/>
    </source>
</evidence>
<keyword evidence="3 9" id="KW-1003">Cell membrane</keyword>
<dbReference type="InterPro" id="IPR020583">
    <property type="entry name" value="Inositol_monoP_metal-BS"/>
</dbReference>
<accession>A0AA41ZIA1</accession>
<feature type="binding site" evidence="9">
    <location>
        <position position="95"/>
    </location>
    <ligand>
        <name>Mg(2+)</name>
        <dbReference type="ChEBI" id="CHEBI:18420"/>
        <label>1</label>
    </ligand>
</feature>
<dbReference type="NCBIfam" id="TIGR01331">
    <property type="entry name" value="bisphos_cysQ"/>
    <property type="match status" value="1"/>
</dbReference>
<feature type="binding site" evidence="10">
    <location>
        <position position="97"/>
    </location>
    <ligand>
        <name>Mg(2+)</name>
        <dbReference type="ChEBI" id="CHEBI:18420"/>
        <label>1</label>
        <note>catalytic</note>
    </ligand>
</feature>
<keyword evidence="6 9" id="KW-0378">Hydrolase</keyword>
<comment type="function">
    <text evidence="9">Converts adenosine-3',5'-bisphosphate (PAP) to AMP.</text>
</comment>
<dbReference type="EMBL" id="JANFAV010000022">
    <property type="protein sequence ID" value="MCW6537444.1"/>
    <property type="molecule type" value="Genomic_DNA"/>
</dbReference>
<evidence type="ECO:0000313" key="11">
    <source>
        <dbReference type="EMBL" id="MCW6537444.1"/>
    </source>
</evidence>
<feature type="binding site" evidence="9">
    <location>
        <position position="226"/>
    </location>
    <ligand>
        <name>Mg(2+)</name>
        <dbReference type="ChEBI" id="CHEBI:18420"/>
        <label>2</label>
    </ligand>
</feature>
<keyword evidence="8 9" id="KW-0472">Membrane</keyword>
<protein>
    <recommendedName>
        <fullName evidence="9">3'(2'),5'-bisphosphate nucleotidase CysQ</fullName>
        <ecNumber evidence="9">3.1.3.7</ecNumber>
    </recommendedName>
    <alternativeName>
        <fullName evidence="9">3'(2'),5-bisphosphonucleoside 3'(2')-phosphohydrolase</fullName>
    </alternativeName>
    <alternativeName>
        <fullName evidence="9">3'-phosphoadenosine 5'-phosphate phosphatase</fullName>
        <shortName evidence="9">PAP phosphatase</shortName>
    </alternativeName>
</protein>
<dbReference type="PROSITE" id="PS00630">
    <property type="entry name" value="IMP_2"/>
    <property type="match status" value="1"/>
</dbReference>
<dbReference type="SUPFAM" id="SSF56655">
    <property type="entry name" value="Carbohydrate phosphatase"/>
    <property type="match status" value="1"/>
</dbReference>
<dbReference type="RefSeq" id="WP_265271498.1">
    <property type="nucleotide sequence ID" value="NZ_JANFAU010000008.1"/>
</dbReference>
<dbReference type="GO" id="GO:0005886">
    <property type="term" value="C:plasma membrane"/>
    <property type="evidence" value="ECO:0007669"/>
    <property type="project" value="UniProtKB-SubCell"/>
</dbReference>
<evidence type="ECO:0000256" key="5">
    <source>
        <dbReference type="ARBA" id="ARBA00022723"/>
    </source>
</evidence>
<evidence type="ECO:0000256" key="10">
    <source>
        <dbReference type="PIRSR" id="PIRSR600760-2"/>
    </source>
</evidence>
<dbReference type="GO" id="GO:0050427">
    <property type="term" value="P:3'-phosphoadenosine 5'-phosphosulfate metabolic process"/>
    <property type="evidence" value="ECO:0007669"/>
    <property type="project" value="TreeGrafter"/>
</dbReference>
<organism evidence="11 12">
    <name type="scientific">Sphingomonas lycopersici</name>
    <dbReference type="NCBI Taxonomy" id="2951807"/>
    <lineage>
        <taxon>Bacteria</taxon>
        <taxon>Pseudomonadati</taxon>
        <taxon>Pseudomonadota</taxon>
        <taxon>Alphaproteobacteria</taxon>
        <taxon>Sphingomonadales</taxon>
        <taxon>Sphingomonadaceae</taxon>
        <taxon>Sphingomonas</taxon>
    </lineage>
</organism>
<feature type="binding site" evidence="9">
    <location>
        <position position="98"/>
    </location>
    <ligand>
        <name>Mg(2+)</name>
        <dbReference type="ChEBI" id="CHEBI:18420"/>
        <label>2</label>
    </ligand>
</feature>
<dbReference type="InterPro" id="IPR000760">
    <property type="entry name" value="Inositol_monophosphatase-like"/>
</dbReference>
<dbReference type="InterPro" id="IPR006240">
    <property type="entry name" value="CysQ"/>
</dbReference>
<evidence type="ECO:0000256" key="8">
    <source>
        <dbReference type="ARBA" id="ARBA00023136"/>
    </source>
</evidence>
<dbReference type="GO" id="GO:0008441">
    <property type="term" value="F:3'(2'),5'-bisphosphate nucleotidase activity"/>
    <property type="evidence" value="ECO:0007669"/>
    <property type="project" value="UniProtKB-UniRule"/>
</dbReference>
<dbReference type="GO" id="GO:0000103">
    <property type="term" value="P:sulfate assimilation"/>
    <property type="evidence" value="ECO:0007669"/>
    <property type="project" value="TreeGrafter"/>
</dbReference>
<comment type="subcellular location">
    <subcellularLocation>
        <location evidence="9">Cell inner membrane</location>
        <topology evidence="9">Peripheral membrane protein</topology>
        <orientation evidence="9">Cytoplasmic side</orientation>
    </subcellularLocation>
</comment>
<dbReference type="GO" id="GO:0046854">
    <property type="term" value="P:phosphatidylinositol phosphate biosynthetic process"/>
    <property type="evidence" value="ECO:0007669"/>
    <property type="project" value="InterPro"/>
</dbReference>
<feature type="binding site" evidence="10">
    <location>
        <position position="95"/>
    </location>
    <ligand>
        <name>Mg(2+)</name>
        <dbReference type="ChEBI" id="CHEBI:18420"/>
        <label>1</label>
        <note>catalytic</note>
    </ligand>
</feature>
<sequence>MTGKAAIDGLDRGVLLEALIALAEAAGDIVWRHFVEGATVTIKPDESPVTAADHAAEAAILAGLAEVAPHIPIVAEEEAAAGRVPDVDGAFFLVDPLDGTKEFIRRGNDFTVNIGLIEQGAPTMGVVYAPARNALYWGDATIGQAWRADRAPDAPRAAERRIAVRDPHTPPCAVASRSHADPATAAWLDAGGICDCVSVGSSLKFALVASGEADVYPRTGPTMEWDTAAGDALLRAAGGTTLDPDNRPFRYGKPGFRNTGFVAAGRYRPAPLRPFIRD</sequence>
<feature type="binding site" evidence="10">
    <location>
        <position position="98"/>
    </location>
    <ligand>
        <name>Mg(2+)</name>
        <dbReference type="ChEBI" id="CHEBI:18420"/>
        <label>1</label>
        <note>catalytic</note>
    </ligand>
</feature>
<reference evidence="11" key="1">
    <citation type="submission" date="2022-06" db="EMBL/GenBank/DDBJ databases">
        <title>Sphingomonas sp. nov. isolated from rhizosphere soil of tomato.</title>
        <authorList>
            <person name="Dong H."/>
            <person name="Gao R."/>
        </authorList>
    </citation>
    <scope>NUCLEOTIDE SEQUENCE</scope>
    <source>
        <strain evidence="11">MMSM24</strain>
    </source>
</reference>
<feature type="binding site" evidence="9">
    <location>
        <position position="76"/>
    </location>
    <ligand>
        <name>substrate</name>
    </ligand>
</feature>
<feature type="binding site" evidence="9">
    <location>
        <position position="95"/>
    </location>
    <ligand>
        <name>Mg(2+)</name>
        <dbReference type="ChEBI" id="CHEBI:18420"/>
        <label>2</label>
    </ligand>
</feature>
<dbReference type="CDD" id="cd01638">
    <property type="entry name" value="CysQ"/>
    <property type="match status" value="1"/>
</dbReference>
<evidence type="ECO:0000313" key="12">
    <source>
        <dbReference type="Proteomes" id="UP001165565"/>
    </source>
</evidence>
<evidence type="ECO:0000256" key="3">
    <source>
        <dbReference type="ARBA" id="ARBA00022475"/>
    </source>
</evidence>
<dbReference type="Proteomes" id="UP001165565">
    <property type="component" value="Unassembled WGS sequence"/>
</dbReference>
<dbReference type="GO" id="GO:0000287">
    <property type="term" value="F:magnesium ion binding"/>
    <property type="evidence" value="ECO:0007669"/>
    <property type="project" value="UniProtKB-UniRule"/>
</dbReference>
<dbReference type="PROSITE" id="PS00629">
    <property type="entry name" value="IMP_1"/>
    <property type="match status" value="1"/>
</dbReference>
<feature type="binding site" evidence="9">
    <location>
        <position position="97"/>
    </location>
    <ligand>
        <name>Mg(2+)</name>
        <dbReference type="ChEBI" id="CHEBI:18420"/>
        <label>1</label>
    </ligand>
</feature>
<feature type="binding site" evidence="10">
    <location>
        <position position="76"/>
    </location>
    <ligand>
        <name>Mg(2+)</name>
        <dbReference type="ChEBI" id="CHEBI:18420"/>
        <label>1</label>
        <note>catalytic</note>
    </ligand>
</feature>
<name>A0AA41ZIA1_9SPHN</name>
<dbReference type="PANTHER" id="PTHR43028:SF5">
    <property type="entry name" value="3'(2'),5'-BISPHOSPHATE NUCLEOTIDASE 1"/>
    <property type="match status" value="1"/>
</dbReference>
<dbReference type="Gene3D" id="3.30.540.10">
    <property type="entry name" value="Fructose-1,6-Bisphosphatase, subunit A, domain 1"/>
    <property type="match status" value="1"/>
</dbReference>
<evidence type="ECO:0000256" key="9">
    <source>
        <dbReference type="HAMAP-Rule" id="MF_02095"/>
    </source>
</evidence>
<keyword evidence="4 9" id="KW-0997">Cell inner membrane</keyword>
<keyword evidence="7 9" id="KW-0460">Magnesium</keyword>
<dbReference type="PRINTS" id="PR00377">
    <property type="entry name" value="IMPHPHTASES"/>
</dbReference>
<feature type="binding site" evidence="9">
    <location>
        <begin position="97"/>
        <end position="100"/>
    </location>
    <ligand>
        <name>substrate</name>
    </ligand>
</feature>
<dbReference type="AlphaFoldDB" id="A0AA41ZIA1"/>
<comment type="caution">
    <text evidence="11">The sequence shown here is derived from an EMBL/GenBank/DDBJ whole genome shotgun (WGS) entry which is preliminary data.</text>
</comment>
<evidence type="ECO:0000256" key="2">
    <source>
        <dbReference type="ARBA" id="ARBA00005289"/>
    </source>
</evidence>
<keyword evidence="5 9" id="KW-0479">Metal-binding</keyword>
<evidence type="ECO:0000256" key="1">
    <source>
        <dbReference type="ARBA" id="ARBA00001625"/>
    </source>
</evidence>
<gene>
    <name evidence="9 11" type="primary">cysQ</name>
    <name evidence="11" type="ORF">NEE01_21915</name>
</gene>
<comment type="catalytic activity">
    <reaction evidence="1 9">
        <text>adenosine 3',5'-bisphosphate + H2O = AMP + phosphate</text>
        <dbReference type="Rhea" id="RHEA:10040"/>
        <dbReference type="ChEBI" id="CHEBI:15377"/>
        <dbReference type="ChEBI" id="CHEBI:43474"/>
        <dbReference type="ChEBI" id="CHEBI:58343"/>
        <dbReference type="ChEBI" id="CHEBI:456215"/>
        <dbReference type="EC" id="3.1.3.7"/>
    </reaction>
</comment>
<feature type="binding site" evidence="10">
    <location>
        <position position="226"/>
    </location>
    <ligand>
        <name>Mg(2+)</name>
        <dbReference type="ChEBI" id="CHEBI:18420"/>
        <label>1</label>
        <note>catalytic</note>
    </ligand>
</feature>
<dbReference type="Pfam" id="PF00459">
    <property type="entry name" value="Inositol_P"/>
    <property type="match status" value="1"/>
</dbReference>
<dbReference type="EC" id="3.1.3.7" evidence="9"/>
<dbReference type="HAMAP" id="MF_02095">
    <property type="entry name" value="CysQ"/>
    <property type="match status" value="1"/>
</dbReference>
<evidence type="ECO:0000256" key="4">
    <source>
        <dbReference type="ARBA" id="ARBA00022519"/>
    </source>
</evidence>
<comment type="cofactor">
    <cofactor evidence="9 10">
        <name>Mg(2+)</name>
        <dbReference type="ChEBI" id="CHEBI:18420"/>
    </cofactor>
</comment>
<dbReference type="PANTHER" id="PTHR43028">
    <property type="entry name" value="3'(2'),5'-BISPHOSPHATE NUCLEOTIDASE 1"/>
    <property type="match status" value="1"/>
</dbReference>
<dbReference type="InterPro" id="IPR020550">
    <property type="entry name" value="Inositol_monophosphatase_CS"/>
</dbReference>
<keyword evidence="12" id="KW-1185">Reference proteome</keyword>
<feature type="binding site" evidence="9">
    <location>
        <position position="76"/>
    </location>
    <ligand>
        <name>Mg(2+)</name>
        <dbReference type="ChEBI" id="CHEBI:18420"/>
        <label>1</label>
    </ligand>
</feature>
<dbReference type="InterPro" id="IPR050725">
    <property type="entry name" value="CysQ/Inositol_MonoPase"/>
</dbReference>